<proteinExistence type="predicted"/>
<dbReference type="GeneID" id="78820478"/>
<keyword evidence="3" id="KW-1185">Reference proteome</keyword>
<dbReference type="InterPro" id="IPR055771">
    <property type="entry name" value="DUF7347"/>
</dbReference>
<dbReference type="CDD" id="cd00090">
    <property type="entry name" value="HTH_ARSR"/>
    <property type="match status" value="1"/>
</dbReference>
<comment type="caution">
    <text evidence="2">The sequence shown here is derived from an EMBL/GenBank/DDBJ whole genome shotgun (WGS) entry which is preliminary data.</text>
</comment>
<dbReference type="InterPro" id="IPR036388">
    <property type="entry name" value="WH-like_DNA-bd_sf"/>
</dbReference>
<dbReference type="EMBL" id="JBHTAS010000001">
    <property type="protein sequence ID" value="MFC7140198.1"/>
    <property type="molecule type" value="Genomic_DNA"/>
</dbReference>
<dbReference type="SUPFAM" id="SSF46785">
    <property type="entry name" value="Winged helix' DNA-binding domain"/>
    <property type="match status" value="1"/>
</dbReference>
<gene>
    <name evidence="2" type="ORF">ACFQMA_10185</name>
</gene>
<name>A0ABD5XYJ9_9EURY</name>
<organism evidence="2 3">
    <name type="scientific">Halosimplex aquaticum</name>
    <dbReference type="NCBI Taxonomy" id="3026162"/>
    <lineage>
        <taxon>Archaea</taxon>
        <taxon>Methanobacteriati</taxon>
        <taxon>Methanobacteriota</taxon>
        <taxon>Stenosarchaea group</taxon>
        <taxon>Halobacteria</taxon>
        <taxon>Halobacteriales</taxon>
        <taxon>Haloarculaceae</taxon>
        <taxon>Halosimplex</taxon>
    </lineage>
</organism>
<evidence type="ECO:0000313" key="2">
    <source>
        <dbReference type="EMBL" id="MFC7140198.1"/>
    </source>
</evidence>
<accession>A0ABD5XYJ9</accession>
<dbReference type="Gene3D" id="1.10.10.10">
    <property type="entry name" value="Winged helix-like DNA-binding domain superfamily/Winged helix DNA-binding domain"/>
    <property type="match status" value="1"/>
</dbReference>
<sequence length="128" mass="14076">MTDSVDDPAEAFDVLSDETRLDILRALADADGPLPFSRLRERAGIRDSGRFSYHLRRLCEYFVRETDEGYALGHAGSRVVAATATAAEAAEPQDEAAEPAEIDECPVCGAEDCERLFHVHLSPPWRGD</sequence>
<protein>
    <submittedName>
        <fullName evidence="2">ArsR/SmtB family transcription factor</fullName>
    </submittedName>
</protein>
<dbReference type="Pfam" id="PF24038">
    <property type="entry name" value="DUF7347"/>
    <property type="match status" value="1"/>
</dbReference>
<reference evidence="2 3" key="1">
    <citation type="journal article" date="2019" name="Int. J. Syst. Evol. Microbiol.">
        <title>The Global Catalogue of Microorganisms (GCM) 10K type strain sequencing project: providing services to taxonomists for standard genome sequencing and annotation.</title>
        <authorList>
            <consortium name="The Broad Institute Genomics Platform"/>
            <consortium name="The Broad Institute Genome Sequencing Center for Infectious Disease"/>
            <person name="Wu L."/>
            <person name="Ma J."/>
        </authorList>
    </citation>
    <scope>NUCLEOTIDE SEQUENCE [LARGE SCALE GENOMIC DNA]</scope>
    <source>
        <strain evidence="2 3">XZYJT29</strain>
    </source>
</reference>
<dbReference type="Proteomes" id="UP001596432">
    <property type="component" value="Unassembled WGS sequence"/>
</dbReference>
<dbReference type="AlphaFoldDB" id="A0ABD5XYJ9"/>
<dbReference type="InterPro" id="IPR011991">
    <property type="entry name" value="ArsR-like_HTH"/>
</dbReference>
<feature type="domain" description="DUF7347" evidence="1">
    <location>
        <begin position="8"/>
        <end position="82"/>
    </location>
</feature>
<evidence type="ECO:0000313" key="3">
    <source>
        <dbReference type="Proteomes" id="UP001596432"/>
    </source>
</evidence>
<dbReference type="RefSeq" id="WP_274325763.1">
    <property type="nucleotide sequence ID" value="NZ_CP118158.1"/>
</dbReference>
<evidence type="ECO:0000259" key="1">
    <source>
        <dbReference type="Pfam" id="PF24038"/>
    </source>
</evidence>
<dbReference type="InterPro" id="IPR036390">
    <property type="entry name" value="WH_DNA-bd_sf"/>
</dbReference>